<dbReference type="AlphaFoldDB" id="A0A7Y7U6S3"/>
<keyword evidence="2" id="KW-1185">Reference proteome</keyword>
<proteinExistence type="predicted"/>
<dbReference type="Proteomes" id="UP000565521">
    <property type="component" value="Unassembled WGS sequence"/>
</dbReference>
<accession>A0A7Y7U6S3</accession>
<sequence>MLTLAQVPQTVAKESLREYRFAAQDVLTTAADRQSRRHHAERATTLGNAHHGKVNIYFRTADGAVKRVQTTIWANDADHLTLKAGNFLPLRCVLGFDFC</sequence>
<evidence type="ECO:0000313" key="2">
    <source>
        <dbReference type="Proteomes" id="UP000565521"/>
    </source>
</evidence>
<reference evidence="1 2" key="1">
    <citation type="submission" date="2020-05" db="EMBL/GenBank/DDBJ databases">
        <title>Hymenobacter terrestris sp. nov. and Hymenobacter lapidiphilus sp. nov., isolated from regoliths in Antarctica.</title>
        <authorList>
            <person name="Sedlacek I."/>
            <person name="Pantucek R."/>
            <person name="Zeman M."/>
            <person name="Holochova P."/>
            <person name="Kralova S."/>
            <person name="Stankova E."/>
            <person name="Sedo O."/>
            <person name="Micenkova L."/>
            <person name="Svec P."/>
            <person name="Gupta V."/>
            <person name="Sood U."/>
            <person name="Korpole U.S."/>
            <person name="Lal R."/>
        </authorList>
    </citation>
    <scope>NUCLEOTIDE SEQUENCE [LARGE SCALE GENOMIC DNA]</scope>
    <source>
        <strain evidence="1 2">P5342</strain>
    </source>
</reference>
<name>A0A7Y7U6S3_9BACT</name>
<evidence type="ECO:0000313" key="1">
    <source>
        <dbReference type="EMBL" id="NVO31740.1"/>
    </source>
</evidence>
<protein>
    <submittedName>
        <fullName evidence="1">Uncharacterized protein</fullName>
    </submittedName>
</protein>
<dbReference type="EMBL" id="JABKAU010000017">
    <property type="protein sequence ID" value="NVO31740.1"/>
    <property type="molecule type" value="Genomic_DNA"/>
</dbReference>
<comment type="caution">
    <text evidence="1">The sequence shown here is derived from an EMBL/GenBank/DDBJ whole genome shotgun (WGS) entry which is preliminary data.</text>
</comment>
<dbReference type="RefSeq" id="WP_176908637.1">
    <property type="nucleotide sequence ID" value="NZ_JABKAU010000017.1"/>
</dbReference>
<organism evidence="1 2">
    <name type="scientific">Hymenobacter lapidiphilus</name>
    <dbReference type="NCBI Taxonomy" id="2608003"/>
    <lineage>
        <taxon>Bacteria</taxon>
        <taxon>Pseudomonadati</taxon>
        <taxon>Bacteroidota</taxon>
        <taxon>Cytophagia</taxon>
        <taxon>Cytophagales</taxon>
        <taxon>Hymenobacteraceae</taxon>
        <taxon>Hymenobacter</taxon>
    </lineage>
</organism>
<gene>
    <name evidence="1" type="ORF">HW554_11010</name>
</gene>